<reference evidence="3 4" key="1">
    <citation type="submission" date="2020-08" db="EMBL/GenBank/DDBJ databases">
        <title>Genome public.</title>
        <authorList>
            <person name="Liu C."/>
            <person name="Sun Q."/>
        </authorList>
    </citation>
    <scope>NUCLEOTIDE SEQUENCE [LARGE SCALE GENOMIC DNA]</scope>
    <source>
        <strain evidence="3 4">NSJ-27</strain>
    </source>
</reference>
<protein>
    <recommendedName>
        <fullName evidence="5">DUF4190 domain-containing protein</fullName>
    </recommendedName>
</protein>
<name>A0ABR7IR76_9CLOT</name>
<organism evidence="3 4">
    <name type="scientific">Clostridium facile</name>
    <dbReference type="NCBI Taxonomy" id="2763035"/>
    <lineage>
        <taxon>Bacteria</taxon>
        <taxon>Bacillati</taxon>
        <taxon>Bacillota</taxon>
        <taxon>Clostridia</taxon>
        <taxon>Eubacteriales</taxon>
        <taxon>Clostridiaceae</taxon>
        <taxon>Clostridium</taxon>
    </lineage>
</organism>
<gene>
    <name evidence="3" type="ORF">H8Z77_06430</name>
</gene>
<accession>A0ABR7IR76</accession>
<evidence type="ECO:0000313" key="4">
    <source>
        <dbReference type="Proteomes" id="UP000649151"/>
    </source>
</evidence>
<feature type="compositionally biased region" description="Pro residues" evidence="1">
    <location>
        <begin position="8"/>
        <end position="24"/>
    </location>
</feature>
<feature type="transmembrane region" description="Helical" evidence="2">
    <location>
        <begin position="43"/>
        <end position="66"/>
    </location>
</feature>
<evidence type="ECO:0008006" key="5">
    <source>
        <dbReference type="Google" id="ProtNLM"/>
    </source>
</evidence>
<keyword evidence="2" id="KW-1133">Transmembrane helix</keyword>
<sequence>MQNGFSQPPYPNPNMPPYYPPQPPRKSSGKSIASLVLGIISDALLVITCCVFPWISLICSIIGIILGMLGKKENSNGVAIAGLITNIIALVLSIAMVFLVILVYIGILDTSGWYYNYSFYSPFIQ</sequence>
<evidence type="ECO:0000256" key="1">
    <source>
        <dbReference type="SAM" id="MobiDB-lite"/>
    </source>
</evidence>
<comment type="caution">
    <text evidence="3">The sequence shown here is derived from an EMBL/GenBank/DDBJ whole genome shotgun (WGS) entry which is preliminary data.</text>
</comment>
<dbReference type="RefSeq" id="WP_069986745.1">
    <property type="nucleotide sequence ID" value="NZ_JACOQK010000001.1"/>
</dbReference>
<evidence type="ECO:0000256" key="2">
    <source>
        <dbReference type="SAM" id="Phobius"/>
    </source>
</evidence>
<proteinExistence type="predicted"/>
<dbReference type="Proteomes" id="UP000649151">
    <property type="component" value="Unassembled WGS sequence"/>
</dbReference>
<dbReference type="EMBL" id="JACOQK010000001">
    <property type="protein sequence ID" value="MBC5787654.1"/>
    <property type="molecule type" value="Genomic_DNA"/>
</dbReference>
<keyword evidence="4" id="KW-1185">Reference proteome</keyword>
<evidence type="ECO:0000313" key="3">
    <source>
        <dbReference type="EMBL" id="MBC5787654.1"/>
    </source>
</evidence>
<feature type="transmembrane region" description="Helical" evidence="2">
    <location>
        <begin position="78"/>
        <end position="107"/>
    </location>
</feature>
<feature type="region of interest" description="Disordered" evidence="1">
    <location>
        <begin position="1"/>
        <end position="29"/>
    </location>
</feature>
<keyword evidence="2" id="KW-0812">Transmembrane</keyword>
<keyword evidence="2" id="KW-0472">Membrane</keyword>